<evidence type="ECO:0000313" key="3">
    <source>
        <dbReference type="Proteomes" id="UP000425960"/>
    </source>
</evidence>
<dbReference type="RefSeq" id="WP_155321189.1">
    <property type="nucleotide sequence ID" value="NZ_AP021876.1"/>
</dbReference>
<proteinExistence type="predicted"/>
<reference evidence="2 3" key="1">
    <citation type="submission" date="2019-11" db="EMBL/GenBank/DDBJ databases">
        <title>Comparative genomics of hydrocarbon-degrading Desulfosarcina strains.</title>
        <authorList>
            <person name="Watanabe M."/>
            <person name="Kojima H."/>
            <person name="Fukui M."/>
        </authorList>
    </citation>
    <scope>NUCLEOTIDE SEQUENCE [LARGE SCALE GENOMIC DNA]</scope>
    <source>
        <strain evidence="2 3">28bB2T</strain>
    </source>
</reference>
<evidence type="ECO:0000313" key="2">
    <source>
        <dbReference type="EMBL" id="BBO84474.1"/>
    </source>
</evidence>
<sequence>MDLKDLKMRSGLDAWATFKGVKLKLAYVDKPSLEAIVDKARVREWNRKHKMTEKVDEKRLIKGLAGLILDWELTLGQLAQLMPVDAAGQDPATVIPCKIDNAVFLVRGAYGLDDFIIETVTDLAQFVDERRAGEVSD</sequence>
<dbReference type="EMBL" id="AP021876">
    <property type="protein sequence ID" value="BBO80168.1"/>
    <property type="molecule type" value="Genomic_DNA"/>
</dbReference>
<dbReference type="AlphaFoldDB" id="A0A5K7ZWB9"/>
<gene>
    <name evidence="1" type="ORF">DSCO28_07340</name>
    <name evidence="2" type="ORF">DSCO28_50400</name>
</gene>
<dbReference type="EMBL" id="AP021876">
    <property type="protein sequence ID" value="BBO84474.1"/>
    <property type="molecule type" value="Genomic_DNA"/>
</dbReference>
<protein>
    <submittedName>
        <fullName evidence="2">Uncharacterized protein</fullName>
    </submittedName>
</protein>
<evidence type="ECO:0000313" key="1">
    <source>
        <dbReference type="EMBL" id="BBO80168.1"/>
    </source>
</evidence>
<name>A0A5K7ZWB9_9BACT</name>
<dbReference type="KEGG" id="dov:DSCO28_50400"/>
<organism evidence="2 3">
    <name type="scientific">Desulfosarcina ovata subsp. sediminis</name>
    <dbReference type="NCBI Taxonomy" id="885957"/>
    <lineage>
        <taxon>Bacteria</taxon>
        <taxon>Pseudomonadati</taxon>
        <taxon>Thermodesulfobacteriota</taxon>
        <taxon>Desulfobacteria</taxon>
        <taxon>Desulfobacterales</taxon>
        <taxon>Desulfosarcinaceae</taxon>
        <taxon>Desulfosarcina</taxon>
    </lineage>
</organism>
<dbReference type="Proteomes" id="UP000425960">
    <property type="component" value="Chromosome"/>
</dbReference>
<dbReference type="KEGG" id="dov:DSCO28_07340"/>
<accession>A0A5K7ZWB9</accession>